<organism evidence="3 4">
    <name type="scientific">Acidimicrobium ferrooxidans (strain DSM 10331 / JCM 15462 / NBRC 103882 / ICP)</name>
    <dbReference type="NCBI Taxonomy" id="525909"/>
    <lineage>
        <taxon>Bacteria</taxon>
        <taxon>Bacillati</taxon>
        <taxon>Actinomycetota</taxon>
        <taxon>Acidimicrobiia</taxon>
        <taxon>Acidimicrobiales</taxon>
        <taxon>Acidimicrobiaceae</taxon>
        <taxon>Acidimicrobium</taxon>
    </lineage>
</organism>
<feature type="transmembrane region" description="Helical" evidence="1">
    <location>
        <begin position="259"/>
        <end position="279"/>
    </location>
</feature>
<dbReference type="PANTHER" id="PTHR43646">
    <property type="entry name" value="GLYCOSYLTRANSFERASE"/>
    <property type="match status" value="1"/>
</dbReference>
<evidence type="ECO:0000259" key="2">
    <source>
        <dbReference type="Pfam" id="PF00535"/>
    </source>
</evidence>
<evidence type="ECO:0000313" key="4">
    <source>
        <dbReference type="Proteomes" id="UP000000771"/>
    </source>
</evidence>
<dbReference type="PROSITE" id="PS51257">
    <property type="entry name" value="PROKAR_LIPOPROTEIN"/>
    <property type="match status" value="1"/>
</dbReference>
<keyword evidence="1" id="KW-0472">Membrane</keyword>
<dbReference type="HOGENOM" id="CLU_038143_0_0_11"/>
<sequence>MLERSLGVLGVVAGACGLARLGDPLPVARETPRGHVVVAIPAHNEARHIDVVLASIRRQRCEHLDVRLVVVDDASDDETAERARRAGAHVISAGPVADGVNPKAAALAHVDLGDADWVLFVDADVEFVADDGLARLIAMVETNDGGLVSVQPRPRLDGWWAPLTAWLWLVPMVASGAFWPGARHRSRVAFGPVLAMRTSTCRSIGGHAALASEAVDDVAMAAAVRRRGERVVVWAGGDAVQMDPYEGLAETVAGLRKNIVIGAGAAGALPSFGAVAWVVGTIGALARLRRGDWRALPTALGGLGVAVLGARRLRLARWRHVCLVTAGLGLLVATTALSVVDMLRGQTRWHGRRLRLR</sequence>
<dbReference type="CDD" id="cd00761">
    <property type="entry name" value="Glyco_tranf_GTA_type"/>
    <property type="match status" value="1"/>
</dbReference>
<keyword evidence="1" id="KW-0812">Transmembrane</keyword>
<dbReference type="CAZy" id="GT2">
    <property type="family name" value="Glycosyltransferase Family 2"/>
</dbReference>
<keyword evidence="3" id="KW-0808">Transferase</keyword>
<dbReference type="InterPro" id="IPR029044">
    <property type="entry name" value="Nucleotide-diphossugar_trans"/>
</dbReference>
<dbReference type="AlphaFoldDB" id="C7LYJ8"/>
<dbReference type="Pfam" id="PF00535">
    <property type="entry name" value="Glycos_transf_2"/>
    <property type="match status" value="1"/>
</dbReference>
<dbReference type="EMBL" id="CP001631">
    <property type="protein sequence ID" value="ACU53806.1"/>
    <property type="molecule type" value="Genomic_DNA"/>
</dbReference>
<dbReference type="GO" id="GO:0016740">
    <property type="term" value="F:transferase activity"/>
    <property type="evidence" value="ECO:0007669"/>
    <property type="project" value="UniProtKB-KW"/>
</dbReference>
<dbReference type="Gene3D" id="3.90.550.10">
    <property type="entry name" value="Spore Coat Polysaccharide Biosynthesis Protein SpsA, Chain A"/>
    <property type="match status" value="1"/>
</dbReference>
<protein>
    <submittedName>
        <fullName evidence="3">Glycosyl transferase family 2</fullName>
    </submittedName>
</protein>
<dbReference type="KEGG" id="afo:Afer_0861"/>
<reference evidence="3 4" key="1">
    <citation type="journal article" date="2009" name="Stand. Genomic Sci.">
        <title>Complete genome sequence of Acidimicrobium ferrooxidans type strain (ICP).</title>
        <authorList>
            <person name="Clum A."/>
            <person name="Nolan M."/>
            <person name="Lang E."/>
            <person name="Glavina Del Rio T."/>
            <person name="Tice H."/>
            <person name="Copeland A."/>
            <person name="Cheng J.F."/>
            <person name="Lucas S."/>
            <person name="Chen F."/>
            <person name="Bruce D."/>
            <person name="Goodwin L."/>
            <person name="Pitluck S."/>
            <person name="Ivanova N."/>
            <person name="Mavrommatis K."/>
            <person name="Mikhailova N."/>
            <person name="Pati A."/>
            <person name="Chen A."/>
            <person name="Palaniappan K."/>
            <person name="Goker M."/>
            <person name="Spring S."/>
            <person name="Land M."/>
            <person name="Hauser L."/>
            <person name="Chang Y.J."/>
            <person name="Jeffries C.C."/>
            <person name="Chain P."/>
            <person name="Bristow J."/>
            <person name="Eisen J.A."/>
            <person name="Markowitz V."/>
            <person name="Hugenholtz P."/>
            <person name="Kyrpides N.C."/>
            <person name="Klenk H.P."/>
            <person name="Lapidus A."/>
        </authorList>
    </citation>
    <scope>NUCLEOTIDE SEQUENCE [LARGE SCALE GENOMIC DNA]</scope>
    <source>
        <strain evidence="4">DSM 10331 / JCM 15462 / NBRC 103882 / ICP</strain>
    </source>
</reference>
<feature type="transmembrane region" description="Helical" evidence="1">
    <location>
        <begin position="321"/>
        <end position="340"/>
    </location>
</feature>
<proteinExistence type="predicted"/>
<dbReference type="InterPro" id="IPR001173">
    <property type="entry name" value="Glyco_trans_2-like"/>
</dbReference>
<gene>
    <name evidence="3" type="ordered locus">Afer_0861</name>
</gene>
<dbReference type="SUPFAM" id="SSF53448">
    <property type="entry name" value="Nucleotide-diphospho-sugar transferases"/>
    <property type="match status" value="1"/>
</dbReference>
<dbReference type="RefSeq" id="WP_015798295.1">
    <property type="nucleotide sequence ID" value="NC_013124.1"/>
</dbReference>
<accession>C7LYJ8</accession>
<evidence type="ECO:0000313" key="3">
    <source>
        <dbReference type="EMBL" id="ACU53806.1"/>
    </source>
</evidence>
<name>C7LYJ8_ACIFD</name>
<dbReference type="STRING" id="525909.Afer_0861"/>
<feature type="domain" description="Glycosyltransferase 2-like" evidence="2">
    <location>
        <begin position="38"/>
        <end position="161"/>
    </location>
</feature>
<evidence type="ECO:0000256" key="1">
    <source>
        <dbReference type="SAM" id="Phobius"/>
    </source>
</evidence>
<dbReference type="eggNOG" id="COG1215">
    <property type="taxonomic scope" value="Bacteria"/>
</dbReference>
<keyword evidence="4" id="KW-1185">Reference proteome</keyword>
<dbReference type="Proteomes" id="UP000000771">
    <property type="component" value="Chromosome"/>
</dbReference>
<dbReference type="PANTHER" id="PTHR43646:SF3">
    <property type="entry name" value="SLR1566 PROTEIN"/>
    <property type="match status" value="1"/>
</dbReference>
<keyword evidence="1" id="KW-1133">Transmembrane helix</keyword>